<dbReference type="GeneID" id="70224245"/>
<comment type="caution">
    <text evidence="3">The sequence shown here is derived from an EMBL/GenBank/DDBJ whole genome shotgun (WGS) entry which is preliminary data.</text>
</comment>
<dbReference type="InterPro" id="IPR010730">
    <property type="entry name" value="HET"/>
</dbReference>
<feature type="domain" description="DUF8212" evidence="2">
    <location>
        <begin position="231"/>
        <end position="265"/>
    </location>
</feature>
<dbReference type="Pfam" id="PF26640">
    <property type="entry name" value="DUF8212"/>
    <property type="match status" value="1"/>
</dbReference>
<evidence type="ECO:0000313" key="3">
    <source>
        <dbReference type="EMBL" id="KAH7227151.1"/>
    </source>
</evidence>
<dbReference type="Proteomes" id="UP000720189">
    <property type="component" value="Unassembled WGS sequence"/>
</dbReference>
<feature type="domain" description="Heterokaryon incompatibility" evidence="1">
    <location>
        <begin position="22"/>
        <end position="113"/>
    </location>
</feature>
<name>A0A9P9FZP4_FUSRE</name>
<evidence type="ECO:0000259" key="2">
    <source>
        <dbReference type="Pfam" id="PF26640"/>
    </source>
</evidence>
<reference evidence="3" key="1">
    <citation type="journal article" date="2021" name="Nat. Commun.">
        <title>Genetic determinants of endophytism in the Arabidopsis root mycobiome.</title>
        <authorList>
            <person name="Mesny F."/>
            <person name="Miyauchi S."/>
            <person name="Thiergart T."/>
            <person name="Pickel B."/>
            <person name="Atanasova L."/>
            <person name="Karlsson M."/>
            <person name="Huettel B."/>
            <person name="Barry K.W."/>
            <person name="Haridas S."/>
            <person name="Chen C."/>
            <person name="Bauer D."/>
            <person name="Andreopoulos W."/>
            <person name="Pangilinan J."/>
            <person name="LaButti K."/>
            <person name="Riley R."/>
            <person name="Lipzen A."/>
            <person name="Clum A."/>
            <person name="Drula E."/>
            <person name="Henrissat B."/>
            <person name="Kohler A."/>
            <person name="Grigoriev I.V."/>
            <person name="Martin F.M."/>
            <person name="Hacquard S."/>
        </authorList>
    </citation>
    <scope>NUCLEOTIDE SEQUENCE</scope>
    <source>
        <strain evidence="3">MPI-CAGE-AT-0023</strain>
    </source>
</reference>
<organism evidence="3 4">
    <name type="scientific">Fusarium redolens</name>
    <dbReference type="NCBI Taxonomy" id="48865"/>
    <lineage>
        <taxon>Eukaryota</taxon>
        <taxon>Fungi</taxon>
        <taxon>Dikarya</taxon>
        <taxon>Ascomycota</taxon>
        <taxon>Pezizomycotina</taxon>
        <taxon>Sordariomycetes</taxon>
        <taxon>Hypocreomycetidae</taxon>
        <taxon>Hypocreales</taxon>
        <taxon>Nectriaceae</taxon>
        <taxon>Fusarium</taxon>
        <taxon>Fusarium redolens species complex</taxon>
    </lineage>
</organism>
<protein>
    <submittedName>
        <fullName evidence="3">Heterokaryon incompatibility protein-domain-containing protein</fullName>
    </submittedName>
</protein>
<dbReference type="AlphaFoldDB" id="A0A9P9FZP4"/>
<dbReference type="PANTHER" id="PTHR10622:SF12">
    <property type="entry name" value="HET DOMAIN-CONTAINING PROTEIN"/>
    <property type="match status" value="1"/>
</dbReference>
<dbReference type="Pfam" id="PF06985">
    <property type="entry name" value="HET"/>
    <property type="match status" value="1"/>
</dbReference>
<dbReference type="PANTHER" id="PTHR10622">
    <property type="entry name" value="HET DOMAIN-CONTAINING PROTEIN"/>
    <property type="match status" value="1"/>
</dbReference>
<evidence type="ECO:0000259" key="1">
    <source>
        <dbReference type="Pfam" id="PF06985"/>
    </source>
</evidence>
<sequence>MWLLDTATFELKAFHSSAGVKYAILSHTWGGDDDEVTFYDMAHLPCYQEKPGWQKIEKTCELARRMQLQYAWIDTCCIDKTSSAELSEAINSMFSWYRDSWICFVYLSTYVDESPTAPPIRNASMAQELARYKWFQRGWTLQELIAPSKVTFLDRSWEPIGTKKTLCDTLAEVTGIDSVVLRSVEALSTIHVGRKFSWAAHRSTKRVEDLAYCLLGIFDVNMPLLYGEGPKAFIRLQEEIIRSTNDLTLFAWQQDTSSSGQNGQLRAILAHSPSEFRYCGKLLTLEEKLDVETEFTLTNRGLRFDRHLGVANTKPSDLLSDNDLVLGLDCLERSERTENVPRWVGIYLRKIGSTYVRVMPDNLHYSTSRVSRLNLAMKQVAYTATSLSDLDMEVIHENRTVSIFYHSTLHAVIPYDFRANLSGSRISYGSMYYIDSFASRGLRSCMFLHLFMIKVGKPLQEYRFALVCGLQGRTKFERIEQSPWVHLCAEAEFSHLPNHPICKLGAFKQATNEDNGMTFEERTGIFRDYIFENYLDSTGQLSQSSMCKSLSIEDHEISVRVDHASEHSWSECSSRYTYIIRLSYSKCLKKT</sequence>
<dbReference type="OrthoDB" id="20872at2759"/>
<proteinExistence type="predicted"/>
<keyword evidence="4" id="KW-1185">Reference proteome</keyword>
<dbReference type="InterPro" id="IPR058525">
    <property type="entry name" value="DUF8212"/>
</dbReference>
<accession>A0A9P9FZP4</accession>
<evidence type="ECO:0000313" key="4">
    <source>
        <dbReference type="Proteomes" id="UP000720189"/>
    </source>
</evidence>
<gene>
    <name evidence="3" type="ORF">BKA55DRAFT_584227</name>
</gene>
<dbReference type="EMBL" id="JAGMUX010000025">
    <property type="protein sequence ID" value="KAH7227151.1"/>
    <property type="molecule type" value="Genomic_DNA"/>
</dbReference>
<dbReference type="RefSeq" id="XP_046042582.1">
    <property type="nucleotide sequence ID" value="XM_046194291.1"/>
</dbReference>